<evidence type="ECO:0000313" key="5">
    <source>
        <dbReference type="EMBL" id="SLM87210.1"/>
    </source>
</evidence>
<feature type="repeat" description="ANK" evidence="3">
    <location>
        <begin position="104"/>
        <end position="141"/>
    </location>
</feature>
<dbReference type="PROSITE" id="PS50088">
    <property type="entry name" value="ANK_REPEAT"/>
    <property type="match status" value="1"/>
</dbReference>
<dbReference type="Gene3D" id="1.25.40.20">
    <property type="entry name" value="Ankyrin repeat-containing domain"/>
    <property type="match status" value="1"/>
</dbReference>
<dbReference type="PROSITE" id="PS50005">
    <property type="entry name" value="TPR"/>
    <property type="match status" value="2"/>
</dbReference>
<dbReference type="EMBL" id="FWFD01000022">
    <property type="protein sequence ID" value="SLM87210.1"/>
    <property type="molecule type" value="Genomic_DNA"/>
</dbReference>
<evidence type="ECO:0000313" key="6">
    <source>
        <dbReference type="Proteomes" id="UP000195918"/>
    </source>
</evidence>
<dbReference type="OrthoDB" id="9812708at2"/>
<keyword evidence="1" id="KW-0677">Repeat</keyword>
<evidence type="ECO:0000256" key="2">
    <source>
        <dbReference type="ARBA" id="ARBA00023043"/>
    </source>
</evidence>
<dbReference type="SUPFAM" id="SSF48452">
    <property type="entry name" value="TPR-like"/>
    <property type="match status" value="1"/>
</dbReference>
<dbReference type="PANTHER" id="PTHR24171">
    <property type="entry name" value="ANKYRIN REPEAT DOMAIN-CONTAINING PROTEIN 39-RELATED"/>
    <property type="match status" value="1"/>
</dbReference>
<protein>
    <submittedName>
        <fullName evidence="5">Ankyrin</fullName>
    </submittedName>
</protein>
<proteinExistence type="predicted"/>
<feature type="repeat" description="TPR" evidence="4">
    <location>
        <begin position="296"/>
        <end position="329"/>
    </location>
</feature>
<evidence type="ECO:0000256" key="1">
    <source>
        <dbReference type="ARBA" id="ARBA00022737"/>
    </source>
</evidence>
<dbReference type="SMART" id="SM00248">
    <property type="entry name" value="ANK"/>
    <property type="match status" value="4"/>
</dbReference>
<keyword evidence="2 3" id="KW-0040">ANK repeat</keyword>
<dbReference type="AlphaFoldDB" id="A0A1X6WSE0"/>
<feature type="repeat" description="TPR" evidence="4">
    <location>
        <begin position="197"/>
        <end position="230"/>
    </location>
</feature>
<organism evidence="5 6">
    <name type="scientific">Vagococcus fluvialis bH819</name>
    <dbReference type="NCBI Taxonomy" id="1255619"/>
    <lineage>
        <taxon>Bacteria</taxon>
        <taxon>Bacillati</taxon>
        <taxon>Bacillota</taxon>
        <taxon>Bacilli</taxon>
        <taxon>Lactobacillales</taxon>
        <taxon>Enterococcaceae</taxon>
        <taxon>Vagococcus</taxon>
    </lineage>
</organism>
<name>A0A1X6WSE0_9ENTE</name>
<dbReference type="InterPro" id="IPR011990">
    <property type="entry name" value="TPR-like_helical_dom_sf"/>
</dbReference>
<reference evidence="6" key="1">
    <citation type="submission" date="2017-02" db="EMBL/GenBank/DDBJ databases">
        <authorList>
            <person name="Dridi B."/>
        </authorList>
    </citation>
    <scope>NUCLEOTIDE SEQUENCE [LARGE SCALE GENOMIC DNA]</scope>
    <source>
        <strain evidence="6">bH819</strain>
    </source>
</reference>
<dbReference type="Pfam" id="PF12796">
    <property type="entry name" value="Ank_2"/>
    <property type="match status" value="1"/>
</dbReference>
<evidence type="ECO:0000256" key="4">
    <source>
        <dbReference type="PROSITE-ProRule" id="PRU00339"/>
    </source>
</evidence>
<dbReference type="Pfam" id="PF13181">
    <property type="entry name" value="TPR_8"/>
    <property type="match status" value="2"/>
</dbReference>
<gene>
    <name evidence="5" type="ORF">FM121_14010</name>
</gene>
<dbReference type="SMART" id="SM00028">
    <property type="entry name" value="TPR"/>
    <property type="match status" value="2"/>
</dbReference>
<accession>A0A1X6WSE0</accession>
<sequence>MLEENKQHLLEEAVLSNQLDKVADLLSHGADPNVKNTNELSPFIAAAANGLTDIFELILLHSPEVTQVNRFGGTALLPSSEKGFIEVVQLGIQAGVPVNHVNHLGWSALLEAVILGNDGFLYRDVVETLISGGADITIQDYEKKTALIYATEQQKENVLSILKQKEDNSNFSTIKELIKGRHYLASLSELHKLEESLEKVYYLGFVYERLHEFELAKEYYEKGLENSPEFAYYLANLAKKTGDSNKVIAYFKQGAKQTKSEPFYPYHLSNYFREIGYHEAAVEVMTELLRQSPTRVDYLFHLSNSLKALGDYQGASEILTKASNLQPQNNWLLKQKQLSEMRLGL</sequence>
<dbReference type="SUPFAM" id="SSF48403">
    <property type="entry name" value="Ankyrin repeat"/>
    <property type="match status" value="1"/>
</dbReference>
<keyword evidence="6" id="KW-1185">Reference proteome</keyword>
<keyword evidence="4" id="KW-0802">TPR repeat</keyword>
<evidence type="ECO:0000256" key="3">
    <source>
        <dbReference type="PROSITE-ProRule" id="PRU00023"/>
    </source>
</evidence>
<dbReference type="Gene3D" id="1.25.40.10">
    <property type="entry name" value="Tetratricopeptide repeat domain"/>
    <property type="match status" value="1"/>
</dbReference>
<dbReference type="RefSeq" id="WP_086952829.1">
    <property type="nucleotide sequence ID" value="NZ_FWFD01000022.1"/>
</dbReference>
<dbReference type="InterPro" id="IPR002110">
    <property type="entry name" value="Ankyrin_rpt"/>
</dbReference>
<dbReference type="InterPro" id="IPR019734">
    <property type="entry name" value="TPR_rpt"/>
</dbReference>
<dbReference type="InterPro" id="IPR036770">
    <property type="entry name" value="Ankyrin_rpt-contain_sf"/>
</dbReference>
<dbReference type="Proteomes" id="UP000195918">
    <property type="component" value="Unassembled WGS sequence"/>
</dbReference>